<evidence type="ECO:0000259" key="3">
    <source>
        <dbReference type="PROSITE" id="PS00463"/>
    </source>
</evidence>
<keyword evidence="1" id="KW-0539">Nucleus</keyword>
<name>A0A6A6BUG2_ZASCE</name>
<feature type="compositionally biased region" description="Polar residues" evidence="2">
    <location>
        <begin position="225"/>
        <end position="240"/>
    </location>
</feature>
<feature type="compositionally biased region" description="Basic and acidic residues" evidence="2">
    <location>
        <begin position="215"/>
        <end position="224"/>
    </location>
</feature>
<proteinExistence type="predicted"/>
<evidence type="ECO:0000313" key="5">
    <source>
        <dbReference type="Proteomes" id="UP000799537"/>
    </source>
</evidence>
<dbReference type="Proteomes" id="UP000799537">
    <property type="component" value="Unassembled WGS sequence"/>
</dbReference>
<protein>
    <recommendedName>
        <fullName evidence="3">Zn(2)-C6 fungal-type domain-containing protein</fullName>
    </recommendedName>
</protein>
<feature type="region of interest" description="Disordered" evidence="2">
    <location>
        <begin position="1"/>
        <end position="31"/>
    </location>
</feature>
<dbReference type="GeneID" id="54568139"/>
<keyword evidence="5" id="KW-1185">Reference proteome</keyword>
<accession>A0A6A6BUG2</accession>
<gene>
    <name evidence="4" type="ORF">M409DRAFT_61751</name>
</gene>
<organism evidence="4 5">
    <name type="scientific">Zasmidium cellare ATCC 36951</name>
    <dbReference type="NCBI Taxonomy" id="1080233"/>
    <lineage>
        <taxon>Eukaryota</taxon>
        <taxon>Fungi</taxon>
        <taxon>Dikarya</taxon>
        <taxon>Ascomycota</taxon>
        <taxon>Pezizomycotina</taxon>
        <taxon>Dothideomycetes</taxon>
        <taxon>Dothideomycetidae</taxon>
        <taxon>Mycosphaerellales</taxon>
        <taxon>Mycosphaerellaceae</taxon>
        <taxon>Zasmidium</taxon>
    </lineage>
</organism>
<dbReference type="RefSeq" id="XP_033659224.1">
    <property type="nucleotide sequence ID" value="XM_033814867.1"/>
</dbReference>
<dbReference type="EMBL" id="ML993689">
    <property type="protein sequence ID" value="KAF2158335.1"/>
    <property type="molecule type" value="Genomic_DNA"/>
</dbReference>
<evidence type="ECO:0000313" key="4">
    <source>
        <dbReference type="EMBL" id="KAF2158335.1"/>
    </source>
</evidence>
<feature type="domain" description="Zn(2)-C6 fungal-type" evidence="3">
    <location>
        <begin position="152"/>
        <end position="181"/>
    </location>
</feature>
<feature type="compositionally biased region" description="Polar residues" evidence="2">
    <location>
        <begin position="12"/>
        <end position="28"/>
    </location>
</feature>
<feature type="region of interest" description="Disordered" evidence="2">
    <location>
        <begin position="215"/>
        <end position="259"/>
    </location>
</feature>
<sequence length="441" mass="48749">METLKSLPGYSDNGQSISTTSGTPSQTMGEPDERYQVLATLNRDTLRKVLPKWNKDTCVGIGSMTKEGLTELGERIINQHRSLDGVNKLQKSTLVLEGKMPDKEWKKLSKVYSTLASSLGSPGPQNDLVRSTALQTPVDPTGPLSRSRKKPACENCRAIRSKCTWEGDGGCVRCKKGRKLCRPGYDRRRADRSSKTAKHSALPPTMQIHHTDENLVGGKPERTQDVSSARTSVARATQTDNHYHLQPALGTPHRSTEPSIIGASESLDKPSEDRLSMLHSGPPRTAVTGYARTLRPLYDANINPQQAYGGSLRPGDFNETMYETNALPELGQPMMPSTPAFHPVHFNWEDPCGLLLADIAQGCWRGLLPAENADTTQYSAYGSGNDTMDHTMDVNAWEQRLYNPTLANENEGMTYAYQADTKHPREEWLPEQPLHLTTGNH</sequence>
<reference evidence="4" key="1">
    <citation type="journal article" date="2020" name="Stud. Mycol.">
        <title>101 Dothideomycetes genomes: a test case for predicting lifestyles and emergence of pathogens.</title>
        <authorList>
            <person name="Haridas S."/>
            <person name="Albert R."/>
            <person name="Binder M."/>
            <person name="Bloem J."/>
            <person name="Labutti K."/>
            <person name="Salamov A."/>
            <person name="Andreopoulos B."/>
            <person name="Baker S."/>
            <person name="Barry K."/>
            <person name="Bills G."/>
            <person name="Bluhm B."/>
            <person name="Cannon C."/>
            <person name="Castanera R."/>
            <person name="Culley D."/>
            <person name="Daum C."/>
            <person name="Ezra D."/>
            <person name="Gonzalez J."/>
            <person name="Henrissat B."/>
            <person name="Kuo A."/>
            <person name="Liang C."/>
            <person name="Lipzen A."/>
            <person name="Lutzoni F."/>
            <person name="Magnuson J."/>
            <person name="Mondo S."/>
            <person name="Nolan M."/>
            <person name="Ohm R."/>
            <person name="Pangilinan J."/>
            <person name="Park H.-J."/>
            <person name="Ramirez L."/>
            <person name="Alfaro M."/>
            <person name="Sun H."/>
            <person name="Tritt A."/>
            <person name="Yoshinaga Y."/>
            <person name="Zwiers L.-H."/>
            <person name="Turgeon B."/>
            <person name="Goodwin S."/>
            <person name="Spatafora J."/>
            <person name="Crous P."/>
            <person name="Grigoriev I."/>
        </authorList>
    </citation>
    <scope>NUCLEOTIDE SEQUENCE</scope>
    <source>
        <strain evidence="4">ATCC 36951</strain>
    </source>
</reference>
<dbReference type="GO" id="GO:0000981">
    <property type="term" value="F:DNA-binding transcription factor activity, RNA polymerase II-specific"/>
    <property type="evidence" value="ECO:0007669"/>
    <property type="project" value="InterPro"/>
</dbReference>
<evidence type="ECO:0000256" key="1">
    <source>
        <dbReference type="ARBA" id="ARBA00023242"/>
    </source>
</evidence>
<dbReference type="InterPro" id="IPR001138">
    <property type="entry name" value="Zn2Cys6_DnaBD"/>
</dbReference>
<dbReference type="CDD" id="cd00067">
    <property type="entry name" value="GAL4"/>
    <property type="match status" value="1"/>
</dbReference>
<dbReference type="AlphaFoldDB" id="A0A6A6BUG2"/>
<dbReference type="GO" id="GO:0008270">
    <property type="term" value="F:zinc ion binding"/>
    <property type="evidence" value="ECO:0007669"/>
    <property type="project" value="InterPro"/>
</dbReference>
<dbReference type="PROSITE" id="PS00463">
    <property type="entry name" value="ZN2_CY6_FUNGAL_1"/>
    <property type="match status" value="1"/>
</dbReference>
<evidence type="ECO:0000256" key="2">
    <source>
        <dbReference type="SAM" id="MobiDB-lite"/>
    </source>
</evidence>